<dbReference type="PROSITE" id="PS51257">
    <property type="entry name" value="PROKAR_LIPOPROTEIN"/>
    <property type="match status" value="1"/>
</dbReference>
<organism evidence="6 7">
    <name type="scientific">Streptomyces harbinensis</name>
    <dbReference type="NCBI Taxonomy" id="1176198"/>
    <lineage>
        <taxon>Bacteria</taxon>
        <taxon>Bacillati</taxon>
        <taxon>Actinomycetota</taxon>
        <taxon>Actinomycetes</taxon>
        <taxon>Kitasatosporales</taxon>
        <taxon>Streptomycetaceae</taxon>
        <taxon>Streptomyces</taxon>
    </lineage>
</organism>
<comment type="similarity">
    <text evidence="1">Belongs to the bacterial solute-binding protein 9 family.</text>
</comment>
<feature type="signal peptide" evidence="5">
    <location>
        <begin position="1"/>
        <end position="31"/>
    </location>
</feature>
<dbReference type="AlphaFoldDB" id="A0A1I6RFD5"/>
<evidence type="ECO:0000313" key="6">
    <source>
        <dbReference type="EMBL" id="SFS63178.1"/>
    </source>
</evidence>
<feature type="chain" id="PRO_5011768440" evidence="5">
    <location>
        <begin position="32"/>
        <end position="344"/>
    </location>
</feature>
<keyword evidence="3 5" id="KW-0732">Signal</keyword>
<keyword evidence="2" id="KW-0813">Transport</keyword>
<dbReference type="Gene3D" id="3.40.50.1980">
    <property type="entry name" value="Nitrogenase molybdenum iron protein domain"/>
    <property type="match status" value="3"/>
</dbReference>
<dbReference type="PANTHER" id="PTHR42953:SF3">
    <property type="entry name" value="HIGH-AFFINITY ZINC UPTAKE SYSTEM PROTEIN ZNUA"/>
    <property type="match status" value="1"/>
</dbReference>
<dbReference type="Proteomes" id="UP000198873">
    <property type="component" value="Unassembled WGS sequence"/>
</dbReference>
<evidence type="ECO:0000256" key="3">
    <source>
        <dbReference type="ARBA" id="ARBA00022729"/>
    </source>
</evidence>
<evidence type="ECO:0000313" key="7">
    <source>
        <dbReference type="Proteomes" id="UP000198873"/>
    </source>
</evidence>
<gene>
    <name evidence="6" type="ORF">SAMN05444716_10330</name>
</gene>
<name>A0A1I6RFD5_9ACTN</name>
<reference evidence="7" key="1">
    <citation type="submission" date="2016-10" db="EMBL/GenBank/DDBJ databases">
        <authorList>
            <person name="Varghese N."/>
            <person name="Submissions S."/>
        </authorList>
    </citation>
    <scope>NUCLEOTIDE SEQUENCE [LARGE SCALE GENOMIC DNA]</scope>
    <source>
        <strain evidence="7">CGMCC 4.7047</strain>
    </source>
</reference>
<dbReference type="GO" id="GO:0046872">
    <property type="term" value="F:metal ion binding"/>
    <property type="evidence" value="ECO:0007669"/>
    <property type="project" value="InterPro"/>
</dbReference>
<dbReference type="InterPro" id="IPR050492">
    <property type="entry name" value="Bact_metal-bind_prot9"/>
</dbReference>
<dbReference type="SUPFAM" id="SSF53807">
    <property type="entry name" value="Helical backbone' metal receptor"/>
    <property type="match status" value="1"/>
</dbReference>
<protein>
    <submittedName>
        <fullName evidence="6">Zinc transport system substrate-binding protein</fullName>
    </submittedName>
</protein>
<dbReference type="Pfam" id="PF01297">
    <property type="entry name" value="ZnuA"/>
    <property type="match status" value="1"/>
</dbReference>
<evidence type="ECO:0000256" key="4">
    <source>
        <dbReference type="SAM" id="MobiDB-lite"/>
    </source>
</evidence>
<dbReference type="EMBL" id="FPAB01000003">
    <property type="protein sequence ID" value="SFS63178.1"/>
    <property type="molecule type" value="Genomic_DNA"/>
</dbReference>
<dbReference type="STRING" id="1176198.SAMN05444716_10330"/>
<dbReference type="PANTHER" id="PTHR42953">
    <property type="entry name" value="HIGH-AFFINITY ZINC UPTAKE SYSTEM PROTEIN ZNUA-RELATED"/>
    <property type="match status" value="1"/>
</dbReference>
<evidence type="ECO:0000256" key="1">
    <source>
        <dbReference type="ARBA" id="ARBA00011028"/>
    </source>
</evidence>
<evidence type="ECO:0000256" key="2">
    <source>
        <dbReference type="ARBA" id="ARBA00022448"/>
    </source>
</evidence>
<sequence length="344" mass="36553">MSRRRRPRISPARTLAAGAAALGVLTLTACGSDSGTAGDGGADGALEVTASFYPMEFLAERIGGEHVSVTTLTKPGVEPHDLDLSPKETARLTEADVIVYLKGLQPAVDEAIAQSGVQHIVEATSFTSLEAHGTDEDHAHDDEHDEHDEHADDDHDHDHDHADDGHGHDHGAEDPHIWLDPVKYAEVAQGVGTALAEADPDNAADYEANTEALIAELTTLDEEFTTGLADTETRTFITTHAAFGYLAERYGLHEEAIAGIDPESEPSAARLRELHEVAEQDNVSTVFFETLASDATARTLADDLGLKTGVLDPLEGITDQSAGADYLEVMRANLAALRDALGAS</sequence>
<keyword evidence="7" id="KW-1185">Reference proteome</keyword>
<accession>A0A1I6RFD5</accession>
<evidence type="ECO:0000256" key="5">
    <source>
        <dbReference type="SAM" id="SignalP"/>
    </source>
</evidence>
<feature type="region of interest" description="Disordered" evidence="4">
    <location>
        <begin position="134"/>
        <end position="175"/>
    </location>
</feature>
<dbReference type="GO" id="GO:0030001">
    <property type="term" value="P:metal ion transport"/>
    <property type="evidence" value="ECO:0007669"/>
    <property type="project" value="InterPro"/>
</dbReference>
<dbReference type="InterPro" id="IPR006127">
    <property type="entry name" value="ZnuA-like"/>
</dbReference>
<proteinExistence type="inferred from homology"/>